<dbReference type="HAMAP" id="MF_02117">
    <property type="entry name" value="CowN"/>
    <property type="match status" value="1"/>
</dbReference>
<organism evidence="3 4">
    <name type="scientific">Thioalkalicoccus limnaeus</name>
    <dbReference type="NCBI Taxonomy" id="120681"/>
    <lineage>
        <taxon>Bacteria</taxon>
        <taxon>Pseudomonadati</taxon>
        <taxon>Pseudomonadota</taxon>
        <taxon>Gammaproteobacteria</taxon>
        <taxon>Chromatiales</taxon>
        <taxon>Chromatiaceae</taxon>
        <taxon>Thioalkalicoccus</taxon>
    </lineage>
</organism>
<protein>
    <recommendedName>
        <fullName evidence="2">N(2)-fixation sustaining protein CowN</fullName>
    </recommendedName>
    <alternativeName>
        <fullName evidence="2">CO weal-nitrogenase</fullName>
    </alternativeName>
</protein>
<accession>A0ABV4BJD4</accession>
<proteinExistence type="inferred from homology"/>
<dbReference type="InterPro" id="IPR024899">
    <property type="entry name" value="CowN"/>
</dbReference>
<dbReference type="Proteomes" id="UP001564408">
    <property type="component" value="Unassembled WGS sequence"/>
</dbReference>
<dbReference type="RefSeq" id="WP_369668313.1">
    <property type="nucleotide sequence ID" value="NZ_JBDKXB010000033.1"/>
</dbReference>
<comment type="function">
    <text evidence="2">Is required to sustain N(2)-dependent growth in the presence of low levels of carbon monoxide (CO). Probably acts by protecting the N(2) fixation ability of the nitrogenase complex, which is inactivated in the presence of CO.</text>
</comment>
<keyword evidence="1 2" id="KW-0535">Nitrogen fixation</keyword>
<evidence type="ECO:0000256" key="2">
    <source>
        <dbReference type="HAMAP-Rule" id="MF_02117"/>
    </source>
</evidence>
<sequence length="96" mass="11072">MPSSAVQIDRYVSFAGNECDECARRLVAAIHASLGRLDERSAWHDYFRKKLAEIEHRGQDELYFVGSQVNSLRELFEQTANDTALRLLERVEHECC</sequence>
<evidence type="ECO:0000256" key="1">
    <source>
        <dbReference type="ARBA" id="ARBA00023231"/>
    </source>
</evidence>
<evidence type="ECO:0000313" key="3">
    <source>
        <dbReference type="EMBL" id="MEY6433929.1"/>
    </source>
</evidence>
<comment type="caution">
    <text evidence="3">The sequence shown here is derived from an EMBL/GenBank/DDBJ whole genome shotgun (WGS) entry which is preliminary data.</text>
</comment>
<dbReference type="NCBIfam" id="NF033689">
    <property type="entry name" value="N2Fix_CO_CowN"/>
    <property type="match status" value="1"/>
</dbReference>
<dbReference type="EMBL" id="JBDKXB010000033">
    <property type="protein sequence ID" value="MEY6433929.1"/>
    <property type="molecule type" value="Genomic_DNA"/>
</dbReference>
<keyword evidence="4" id="KW-1185">Reference proteome</keyword>
<comment type="similarity">
    <text evidence="2">Belongs to the CowN family.</text>
</comment>
<name>A0ABV4BJD4_9GAMM</name>
<gene>
    <name evidence="2 3" type="primary">cowN</name>
    <name evidence="3" type="ORF">ABC977_16110</name>
</gene>
<dbReference type="Pfam" id="PF20543">
    <property type="entry name" value="CowN"/>
    <property type="match status" value="1"/>
</dbReference>
<reference evidence="3 4" key="1">
    <citation type="submission" date="2024-05" db="EMBL/GenBank/DDBJ databases">
        <title>Genome Sequence and Characterization of the New Strain Purple Sulfur Bacterium of Genus Thioalkalicoccus.</title>
        <authorList>
            <person name="Bryantseva I.A."/>
            <person name="Kyndt J.A."/>
            <person name="Imhoff J.F."/>
        </authorList>
    </citation>
    <scope>NUCLEOTIDE SEQUENCE [LARGE SCALE GENOMIC DNA]</scope>
    <source>
        <strain evidence="3 4">Um2</strain>
    </source>
</reference>
<evidence type="ECO:0000313" key="4">
    <source>
        <dbReference type="Proteomes" id="UP001564408"/>
    </source>
</evidence>